<keyword evidence="5 7" id="KW-1133">Transmembrane helix</keyword>
<evidence type="ECO:0000256" key="2">
    <source>
        <dbReference type="ARBA" id="ARBA00007400"/>
    </source>
</evidence>
<feature type="transmembrane region" description="Helical" evidence="7">
    <location>
        <begin position="171"/>
        <end position="191"/>
    </location>
</feature>
<evidence type="ECO:0000256" key="3">
    <source>
        <dbReference type="ARBA" id="ARBA00022475"/>
    </source>
</evidence>
<dbReference type="PANTHER" id="PTHR40074">
    <property type="entry name" value="O-ACETYLTRANSFERASE WECH"/>
    <property type="match status" value="1"/>
</dbReference>
<feature type="transmembrane region" description="Helical" evidence="7">
    <location>
        <begin position="98"/>
        <end position="116"/>
    </location>
</feature>
<feature type="transmembrane region" description="Helical" evidence="7">
    <location>
        <begin position="136"/>
        <end position="159"/>
    </location>
</feature>
<reference evidence="9 10" key="1">
    <citation type="submission" date="2018-03" db="EMBL/GenBank/DDBJ databases">
        <authorList>
            <person name="Keele B.F."/>
        </authorList>
    </citation>
    <scope>NUCLEOTIDE SEQUENCE [LARGE SCALE GENOMIC DNA]</scope>
    <source>
        <strain evidence="9 10">D20</strain>
    </source>
</reference>
<comment type="similarity">
    <text evidence="2">Belongs to the acyltransferase 3 family.</text>
</comment>
<feature type="domain" description="Acyltransferase 3" evidence="8">
    <location>
        <begin position="25"/>
        <end position="332"/>
    </location>
</feature>
<organism evidence="9 10">
    <name type="scientific">Pseudothauera lacus</name>
    <dbReference type="NCBI Taxonomy" id="2136175"/>
    <lineage>
        <taxon>Bacteria</taxon>
        <taxon>Pseudomonadati</taxon>
        <taxon>Pseudomonadota</taxon>
        <taxon>Betaproteobacteria</taxon>
        <taxon>Rhodocyclales</taxon>
        <taxon>Zoogloeaceae</taxon>
        <taxon>Pseudothauera</taxon>
    </lineage>
</organism>
<dbReference type="GO" id="GO:0005886">
    <property type="term" value="C:plasma membrane"/>
    <property type="evidence" value="ECO:0007669"/>
    <property type="project" value="UniProtKB-SubCell"/>
</dbReference>
<feature type="transmembrane region" description="Helical" evidence="7">
    <location>
        <begin position="249"/>
        <end position="267"/>
    </location>
</feature>
<dbReference type="AlphaFoldDB" id="A0A2T4IG72"/>
<evidence type="ECO:0000313" key="9">
    <source>
        <dbReference type="EMBL" id="PTD96765.1"/>
    </source>
</evidence>
<keyword evidence="3" id="KW-1003">Cell membrane</keyword>
<keyword evidence="4 7" id="KW-0812">Transmembrane</keyword>
<dbReference type="Proteomes" id="UP000241193">
    <property type="component" value="Unassembled WGS sequence"/>
</dbReference>
<evidence type="ECO:0000256" key="1">
    <source>
        <dbReference type="ARBA" id="ARBA00004651"/>
    </source>
</evidence>
<dbReference type="GO" id="GO:0009246">
    <property type="term" value="P:enterobacterial common antigen biosynthetic process"/>
    <property type="evidence" value="ECO:0007669"/>
    <property type="project" value="TreeGrafter"/>
</dbReference>
<keyword evidence="6 7" id="KW-0472">Membrane</keyword>
<evidence type="ECO:0000256" key="6">
    <source>
        <dbReference type="ARBA" id="ARBA00023136"/>
    </source>
</evidence>
<protein>
    <recommendedName>
        <fullName evidence="8">Acyltransferase 3 domain-containing protein</fullName>
    </recommendedName>
</protein>
<feature type="transmembrane region" description="Helical" evidence="7">
    <location>
        <begin position="197"/>
        <end position="213"/>
    </location>
</feature>
<feature type="transmembrane region" description="Helical" evidence="7">
    <location>
        <begin position="279"/>
        <end position="302"/>
    </location>
</feature>
<feature type="transmembrane region" description="Helical" evidence="7">
    <location>
        <begin position="28"/>
        <end position="46"/>
    </location>
</feature>
<proteinExistence type="inferred from homology"/>
<dbReference type="Pfam" id="PF01757">
    <property type="entry name" value="Acyl_transf_3"/>
    <property type="match status" value="1"/>
</dbReference>
<comment type="caution">
    <text evidence="9">The sequence shown here is derived from an EMBL/GenBank/DDBJ whole genome shotgun (WGS) entry which is preliminary data.</text>
</comment>
<keyword evidence="10" id="KW-1185">Reference proteome</keyword>
<feature type="transmembrane region" description="Helical" evidence="7">
    <location>
        <begin position="314"/>
        <end position="335"/>
    </location>
</feature>
<dbReference type="InterPro" id="IPR002656">
    <property type="entry name" value="Acyl_transf_3_dom"/>
</dbReference>
<evidence type="ECO:0000256" key="4">
    <source>
        <dbReference type="ARBA" id="ARBA00022692"/>
    </source>
</evidence>
<gene>
    <name evidence="9" type="ORF">C8261_08095</name>
</gene>
<sequence length="349" mass="39415">MTDAVVKAPAVASGVDARARPYLGYLHNFRGFAITLIIATHCVSIFDWSASPLLETVLKRLVANGTILFLFIAGFLFQHLSAKYEFRDYLWKKTRFVVFPYLFTSLPAIVLFTAVMVRPEVPQGLYDAPVWQQVGIFLLTGSHLAPFWFIPTVVLFYLASPLLHWLDRKPWFYALLPAALLIPVFVPRGSFDPLQSFIHFFPVWMLGMACSHYRATATNWLEKGFWPLGLAFMVFLMLEMTYAQGTHSWYSTVGKIVLTLYLFELFRRWGSGSRRFFELAGTLSFGLFFVHSYVISVSKLAVDRFAGGPPAGSLVGYLLSLVLAVLVSVAVVRMGKWMLGRYSRMALGV</sequence>
<feature type="transmembrane region" description="Helical" evidence="7">
    <location>
        <begin position="58"/>
        <end position="77"/>
    </location>
</feature>
<reference evidence="9 10" key="2">
    <citation type="submission" date="2018-04" db="EMBL/GenBank/DDBJ databases">
        <title>Thauera lacus sp. nov., isolated from an saline lake in Inner Mongolia, China.</title>
        <authorList>
            <person name="Liang Q.-Y."/>
        </authorList>
    </citation>
    <scope>NUCLEOTIDE SEQUENCE [LARGE SCALE GENOMIC DNA]</scope>
    <source>
        <strain evidence="9 10">D20</strain>
    </source>
</reference>
<feature type="transmembrane region" description="Helical" evidence="7">
    <location>
        <begin position="225"/>
        <end position="243"/>
    </location>
</feature>
<dbReference type="EMBL" id="PZKC01000005">
    <property type="protein sequence ID" value="PTD96765.1"/>
    <property type="molecule type" value="Genomic_DNA"/>
</dbReference>
<comment type="subcellular location">
    <subcellularLocation>
        <location evidence="1">Cell membrane</location>
        <topology evidence="1">Multi-pass membrane protein</topology>
    </subcellularLocation>
</comment>
<evidence type="ECO:0000256" key="5">
    <source>
        <dbReference type="ARBA" id="ARBA00022989"/>
    </source>
</evidence>
<dbReference type="OrthoDB" id="7579632at2"/>
<dbReference type="PANTHER" id="PTHR40074:SF2">
    <property type="entry name" value="O-ACETYLTRANSFERASE WECH"/>
    <property type="match status" value="1"/>
</dbReference>
<evidence type="ECO:0000259" key="8">
    <source>
        <dbReference type="Pfam" id="PF01757"/>
    </source>
</evidence>
<dbReference type="RefSeq" id="WP_107493166.1">
    <property type="nucleotide sequence ID" value="NZ_PZKC01000005.1"/>
</dbReference>
<name>A0A2T4IG72_9RHOO</name>
<evidence type="ECO:0000256" key="7">
    <source>
        <dbReference type="SAM" id="Phobius"/>
    </source>
</evidence>
<accession>A0A2T4IG72</accession>
<evidence type="ECO:0000313" key="10">
    <source>
        <dbReference type="Proteomes" id="UP000241193"/>
    </source>
</evidence>
<dbReference type="GO" id="GO:0016413">
    <property type="term" value="F:O-acetyltransferase activity"/>
    <property type="evidence" value="ECO:0007669"/>
    <property type="project" value="TreeGrafter"/>
</dbReference>